<dbReference type="Proteomes" id="UP000027586">
    <property type="component" value="Unassembled WGS sequence"/>
</dbReference>
<reference evidence="2" key="1">
    <citation type="submission" date="2013-08" db="EMBL/GenBank/DDBJ databases">
        <title>Gene expansion shapes genome architecture in the human pathogen Lichtheimia corymbifera: an evolutionary genomics analysis in the ancient terrestrial Mucorales (Mucoromycotina).</title>
        <authorList>
            <person name="Schwartze V.U."/>
            <person name="Winter S."/>
            <person name="Shelest E."/>
            <person name="Marcet-Houben M."/>
            <person name="Horn F."/>
            <person name="Wehner S."/>
            <person name="Hoffmann K."/>
            <person name="Riege K."/>
            <person name="Sammeth M."/>
            <person name="Nowrousian M."/>
            <person name="Valiante V."/>
            <person name="Linde J."/>
            <person name="Jacobsen I.D."/>
            <person name="Marz M."/>
            <person name="Brakhage A.A."/>
            <person name="Gabaldon T."/>
            <person name="Bocker S."/>
            <person name="Voigt K."/>
        </authorList>
    </citation>
    <scope>NUCLEOTIDE SEQUENCE [LARGE SCALE GENOMIC DNA]</scope>
    <source>
        <strain evidence="2">FSU 9682</strain>
    </source>
</reference>
<dbReference type="Pfam" id="PF13380">
    <property type="entry name" value="CoA_binding_2"/>
    <property type="match status" value="1"/>
</dbReference>
<protein>
    <submittedName>
        <fullName evidence="2">Nad-p-binding protein</fullName>
    </submittedName>
</protein>
<dbReference type="SMART" id="SM00881">
    <property type="entry name" value="CoA_binding"/>
    <property type="match status" value="1"/>
</dbReference>
<evidence type="ECO:0000313" key="2">
    <source>
        <dbReference type="EMBL" id="CDH60223.1"/>
    </source>
</evidence>
<dbReference type="EMBL" id="CBTN010000085">
    <property type="protein sequence ID" value="CDH60223.1"/>
    <property type="molecule type" value="Genomic_DNA"/>
</dbReference>
<dbReference type="VEuPathDB" id="FungiDB:LCOR_11011.1"/>
<evidence type="ECO:0000259" key="1">
    <source>
        <dbReference type="SMART" id="SM00881"/>
    </source>
</evidence>
<accession>A0A068SCV2</accession>
<dbReference type="Gene3D" id="3.40.50.720">
    <property type="entry name" value="NAD(P)-binding Rossmann-like Domain"/>
    <property type="match status" value="1"/>
</dbReference>
<comment type="caution">
    <text evidence="2">The sequence shown here is derived from an EMBL/GenBank/DDBJ whole genome shotgun (WGS) entry which is preliminary data.</text>
</comment>
<evidence type="ECO:0000313" key="3">
    <source>
        <dbReference type="Proteomes" id="UP000027586"/>
    </source>
</evidence>
<organism evidence="2 3">
    <name type="scientific">Lichtheimia corymbifera JMRC:FSU:9682</name>
    <dbReference type="NCBI Taxonomy" id="1263082"/>
    <lineage>
        <taxon>Eukaryota</taxon>
        <taxon>Fungi</taxon>
        <taxon>Fungi incertae sedis</taxon>
        <taxon>Mucoromycota</taxon>
        <taxon>Mucoromycotina</taxon>
        <taxon>Mucoromycetes</taxon>
        <taxon>Mucorales</taxon>
        <taxon>Lichtheimiaceae</taxon>
        <taxon>Lichtheimia</taxon>
    </lineage>
</organism>
<sequence length="139" mass="15213">MNVNTAHRFIKSPHFAVVGASTDRSKYGNRVLRWYQDFGLPVIPVNHKEKQVENLASIASIDELENPTETALSIITPPKVTLQVLKRAKELGISKLWLQPGAEDKAVLDYARDAGLDIIAGGPCILVSGPSLLTQRAQL</sequence>
<dbReference type="AlphaFoldDB" id="A0A068SCV2"/>
<gene>
    <name evidence="2" type="ORF">LCOR_11011.1</name>
</gene>
<proteinExistence type="predicted"/>
<dbReference type="STRING" id="1263082.A0A068SCV2"/>
<dbReference type="PANTHER" id="PTHR33303">
    <property type="entry name" value="CYTOPLASMIC PROTEIN-RELATED"/>
    <property type="match status" value="1"/>
</dbReference>
<dbReference type="InterPro" id="IPR003781">
    <property type="entry name" value="CoA-bd"/>
</dbReference>
<name>A0A068SCV2_9FUNG</name>
<dbReference type="OrthoDB" id="5138418at2759"/>
<keyword evidence="3" id="KW-1185">Reference proteome</keyword>
<dbReference type="InterPro" id="IPR036291">
    <property type="entry name" value="NAD(P)-bd_dom_sf"/>
</dbReference>
<feature type="domain" description="CoA-binding" evidence="1">
    <location>
        <begin position="9"/>
        <end position="102"/>
    </location>
</feature>
<dbReference type="SUPFAM" id="SSF51735">
    <property type="entry name" value="NAD(P)-binding Rossmann-fold domains"/>
    <property type="match status" value="1"/>
</dbReference>
<dbReference type="PANTHER" id="PTHR33303:SF2">
    <property type="entry name" value="COA-BINDING DOMAIN-CONTAINING PROTEIN"/>
    <property type="match status" value="1"/>
</dbReference>